<keyword evidence="5 11" id="KW-0548">Nucleotidyltransferase</keyword>
<feature type="binding site" evidence="11">
    <location>
        <position position="53"/>
    </location>
    <ligand>
        <name>Zn(2+)</name>
        <dbReference type="ChEBI" id="CHEBI:29105"/>
        <label>1</label>
    </ligand>
</feature>
<comment type="catalytic activity">
    <reaction evidence="10 11 12">
        <text>RNA(n) + a ribonucleoside 5'-triphosphate = RNA(n+1) + diphosphate</text>
        <dbReference type="Rhea" id="RHEA:21248"/>
        <dbReference type="Rhea" id="RHEA-COMP:14527"/>
        <dbReference type="Rhea" id="RHEA-COMP:17342"/>
        <dbReference type="ChEBI" id="CHEBI:33019"/>
        <dbReference type="ChEBI" id="CHEBI:61557"/>
        <dbReference type="ChEBI" id="CHEBI:140395"/>
        <dbReference type="EC" id="2.7.7.6"/>
    </reaction>
</comment>
<feature type="binding site" evidence="11">
    <location>
        <position position="1085"/>
    </location>
    <ligand>
        <name>Zn(2+)</name>
        <dbReference type="ChEBI" id="CHEBI:29105"/>
        <label>2</label>
    </ligand>
</feature>
<reference evidence="14 15" key="1">
    <citation type="submission" date="2016-01" db="EMBL/GenBank/DDBJ databases">
        <authorList>
            <person name="Oliw E.H."/>
        </authorList>
    </citation>
    <scope>NUCLEOTIDE SEQUENCE [LARGE SCALE GENOMIC DNA]</scope>
    <source>
        <strain evidence="14 15">CMW7756B</strain>
    </source>
</reference>
<dbReference type="InterPro" id="IPR012754">
    <property type="entry name" value="DNA-dir_RpoC_beta_prime_bact"/>
</dbReference>
<evidence type="ECO:0000256" key="8">
    <source>
        <dbReference type="ARBA" id="ARBA00022842"/>
    </source>
</evidence>
<dbReference type="PANTHER" id="PTHR19376">
    <property type="entry name" value="DNA-DIRECTED RNA POLYMERASE"/>
    <property type="match status" value="1"/>
</dbReference>
<dbReference type="InterPro" id="IPR000722">
    <property type="entry name" value="RNA_pol_asu"/>
</dbReference>
<dbReference type="GO" id="GO:0006351">
    <property type="term" value="P:DNA-templated transcription"/>
    <property type="evidence" value="ECO:0007669"/>
    <property type="project" value="UniProtKB-UniRule"/>
</dbReference>
<dbReference type="InterPro" id="IPR007080">
    <property type="entry name" value="RNA_pol_Rpb1_1"/>
</dbReference>
<comment type="cofactor">
    <cofactor evidence="11">
        <name>Zn(2+)</name>
        <dbReference type="ChEBI" id="CHEBI:29105"/>
    </cofactor>
    <text evidence="11">Binds 2 Zn(2+) ions per subunit.</text>
</comment>
<dbReference type="GO" id="GO:0003899">
    <property type="term" value="F:DNA-directed RNA polymerase activity"/>
    <property type="evidence" value="ECO:0007669"/>
    <property type="project" value="UniProtKB-UniRule"/>
</dbReference>
<dbReference type="NCBIfam" id="TIGR02386">
    <property type="entry name" value="rpoC_TIGR"/>
    <property type="match status" value="1"/>
</dbReference>
<dbReference type="Gene3D" id="1.10.1790.20">
    <property type="match status" value="1"/>
</dbReference>
<evidence type="ECO:0000256" key="2">
    <source>
        <dbReference type="ARBA" id="ARBA00006460"/>
    </source>
</evidence>
<evidence type="ECO:0000259" key="13">
    <source>
        <dbReference type="SMART" id="SM00663"/>
    </source>
</evidence>
<dbReference type="SUPFAM" id="SSF64484">
    <property type="entry name" value="beta and beta-prime subunits of DNA dependent RNA-polymerase"/>
    <property type="match status" value="2"/>
</dbReference>
<dbReference type="STRING" id="39777.B7L28_07630"/>
<feature type="binding site" evidence="11">
    <location>
        <position position="848"/>
    </location>
    <ligand>
        <name>Zn(2+)</name>
        <dbReference type="ChEBI" id="CHEBI:29105"/>
        <label>2</label>
    </ligand>
</feature>
<evidence type="ECO:0000256" key="3">
    <source>
        <dbReference type="ARBA" id="ARBA00022478"/>
    </source>
</evidence>
<dbReference type="Pfam" id="PF05000">
    <property type="entry name" value="RNA_pol_Rpb1_4"/>
    <property type="match status" value="1"/>
</dbReference>
<dbReference type="SMART" id="SM00663">
    <property type="entry name" value="RPOLA_N"/>
    <property type="match status" value="1"/>
</dbReference>
<evidence type="ECO:0000256" key="12">
    <source>
        <dbReference type="RuleBase" id="RU004279"/>
    </source>
</evidence>
<comment type="cofactor">
    <cofactor evidence="11">
        <name>Mg(2+)</name>
        <dbReference type="ChEBI" id="CHEBI:18420"/>
    </cofactor>
    <text evidence="11">Binds 1 Mg(2+) ion per subunit.</text>
</comment>
<dbReference type="HAMAP" id="MF_01322">
    <property type="entry name" value="RNApol_bact_RpoC"/>
    <property type="match status" value="1"/>
</dbReference>
<gene>
    <name evidence="11" type="primary">rpoC</name>
    <name evidence="14" type="ORF">HMPREF3233_01022</name>
</gene>
<comment type="subunit">
    <text evidence="11">The RNAP catalytic core consists of 2 alpha, 1 beta, 1 beta' and 1 omega subunit. When a sigma factor is associated with the core the holoenzyme is formed, which can initiate transcription.</text>
</comment>
<dbReference type="Pfam" id="PF04997">
    <property type="entry name" value="RNA_pol_Rpb1_1"/>
    <property type="match status" value="1"/>
</dbReference>
<evidence type="ECO:0000256" key="11">
    <source>
        <dbReference type="HAMAP-Rule" id="MF_01322"/>
    </source>
</evidence>
<feature type="binding site" evidence="11">
    <location>
        <position position="1088"/>
    </location>
    <ligand>
        <name>Zn(2+)</name>
        <dbReference type="ChEBI" id="CHEBI:29105"/>
        <label>2</label>
    </ligand>
</feature>
<keyword evidence="4 11" id="KW-0808">Transferase</keyword>
<feature type="binding site" evidence="11">
    <location>
        <position position="509"/>
    </location>
    <ligand>
        <name>Mg(2+)</name>
        <dbReference type="ChEBI" id="CHEBI:18420"/>
    </ligand>
</feature>
<dbReference type="InterPro" id="IPR006592">
    <property type="entry name" value="RNA_pol_N"/>
</dbReference>
<dbReference type="InterPro" id="IPR045867">
    <property type="entry name" value="DNA-dir_RpoC_beta_prime"/>
</dbReference>
<dbReference type="CDD" id="cd02655">
    <property type="entry name" value="RNAP_beta'_C"/>
    <property type="match status" value="1"/>
</dbReference>
<dbReference type="Pfam" id="PF00623">
    <property type="entry name" value="RNA_pol_Rpb1_2"/>
    <property type="match status" value="1"/>
</dbReference>
<dbReference type="InterPro" id="IPR044893">
    <property type="entry name" value="RNA_pol_Rpb1_clamp_domain"/>
</dbReference>
<dbReference type="EMBL" id="LRQT01000025">
    <property type="protein sequence ID" value="KXA64436.1"/>
    <property type="molecule type" value="Genomic_DNA"/>
</dbReference>
<dbReference type="Gene3D" id="2.40.50.100">
    <property type="match status" value="1"/>
</dbReference>
<feature type="binding site" evidence="11">
    <location>
        <position position="66"/>
    </location>
    <ligand>
        <name>Zn(2+)</name>
        <dbReference type="ChEBI" id="CHEBI:29105"/>
        <label>1</label>
    </ligand>
</feature>
<dbReference type="InterPro" id="IPR007083">
    <property type="entry name" value="RNA_pol_Rpb1_4"/>
</dbReference>
<dbReference type="Pfam" id="PF04998">
    <property type="entry name" value="RNA_pol_Rpb1_5"/>
    <property type="match status" value="1"/>
</dbReference>
<feature type="binding site" evidence="11">
    <location>
        <position position="69"/>
    </location>
    <ligand>
        <name>Zn(2+)</name>
        <dbReference type="ChEBI" id="CHEBI:29105"/>
        <label>1</label>
    </ligand>
</feature>
<feature type="domain" description="RNA polymerase N-terminal" evidence="13">
    <location>
        <begin position="284"/>
        <end position="563"/>
    </location>
</feature>
<dbReference type="Proteomes" id="UP000070226">
    <property type="component" value="Unassembled WGS sequence"/>
</dbReference>
<dbReference type="GO" id="GO:0000287">
    <property type="term" value="F:magnesium ion binding"/>
    <property type="evidence" value="ECO:0007669"/>
    <property type="project" value="UniProtKB-UniRule"/>
</dbReference>
<dbReference type="GO" id="GO:0000428">
    <property type="term" value="C:DNA-directed RNA polymerase complex"/>
    <property type="evidence" value="ECO:0007669"/>
    <property type="project" value="UniProtKB-KW"/>
</dbReference>
<keyword evidence="8 11" id="KW-0460">Magnesium</keyword>
<sequence>MRIGLASPEQILEWSHGEVKKPETINYRTLKPERDGLFCERIFGPTKDWECHCGKYKRIRHKGVVCDKCGVEVTRAKVRRERMGHIQLATPVSHIWYFKGIPSRMGLILDVSPRSLERVLYFASYIVVDPAGSPLAKRQLLSEQEYREYEAQFNEEGYTIGGKSVVIETVAQRNERLAIVREAQRKERYNAALREDATIPEADKEYEELTREERYELGATEEILFVCIDMGAEAVKALLSELDLEQLNAELREELNTASGQRKIRAVRRLEVVEAFRQSGNRPEWMIMDVVPVIPPELRPMVQLDGGRFATSDLNDLYRRVINRNNRLKRLLDLGAPDIIVRNEKRMLQEAVDALIDNGRRGRPVTGPGNRPLKSLSDMLKGKQGRFRQNLLGKRVDYSGRSVIVVGPELKMHQCGLPKEMALELFKPFVMKRLVERGQASNIKAAKRQVERVGPGVWESLEEVIKEHPVLLNRAPTLHRLGIQAFEPILWEGRAIKLHPLVCTAFNADFDGDQMACHLPLSVEAQSEARTLMLSVHNILSTKDGKPVAIPSQDMILGTYYLTVVREDTRDKAKTFATYDEVMLAYDSHVIGLQDILYIRLPEHGRVETTAGRLIFNNALFPELWQYEQKEDGTYTLGKVMDKKTVGKLVDQCFQLFGNEKTAELLDRIKSLGYSFARRAGMTVAIADIKVPEEKFDLLDTAEQEVEKVSRLYRRGLITEEERYRKTIQLWTKATEDVTDAMMDNMARDKDGFNPVYMMAISGARGNKQQIRQLAGMRGLMADPSGRIIDLPIKANFKEGLTVLDYFTSSHGARKGLADTALRTADSGYLTRRLVDVSQDVIVREDDCDVVGIDLVRERARLATSPRQALEMLKDKLIGRVLDKDVVNAETGELAVPAETILDEQSLADIADAGVTAISLRGAHLGSDSDINHTNLVQKILLGESDDSIRATLKETMIQNMLNKDTVNAIVDSNGVEIYPADTRLTEEGIEAILNSDVKEVQVRNNEINGIEVEAIVEGTGIIEPLKDRIVGRIAAEELINKETGEVIVPLNGEITEELADEVVKHYDVVKIRSVLTCRSPYGVCRKCYGRDLGTGDQVQVGEAVGIIAAQSIGEPGTQLTMRTFHTGGVAGDDITQGLPRVEELFEARKPKRNAIIAENEGVVRVVPNEGKKGTNTIFITGEDGIELDYLIPYGSRIIVKDGDVVSLGARLTEGSINPHDIMRVMGTQATQRYLVYEVQKVYKSQGVEINDKHIEVIVRQMLHKVKIETAGDADMLPGDMIDINTFDEENRRLTLNGRENATGKRTLLGITKAALATDSFLSAASFQETTRVLTDAAIKGKIDPLLGLKENVIIGKLIPAGTGMSRYRKIEVVKKAPEILELTDDGEIIEK</sequence>
<dbReference type="PATRIC" id="fig|39777.7.peg.991"/>
<feature type="binding site" evidence="11">
    <location>
        <position position="513"/>
    </location>
    <ligand>
        <name>Mg(2+)</name>
        <dbReference type="ChEBI" id="CHEBI:18420"/>
    </ligand>
</feature>
<organism evidence="14">
    <name type="scientific">Veillonella atypica</name>
    <dbReference type="NCBI Taxonomy" id="39777"/>
    <lineage>
        <taxon>Bacteria</taxon>
        <taxon>Bacillati</taxon>
        <taxon>Bacillota</taxon>
        <taxon>Negativicutes</taxon>
        <taxon>Veillonellales</taxon>
        <taxon>Veillonellaceae</taxon>
        <taxon>Veillonella</taxon>
    </lineage>
</organism>
<dbReference type="Gene3D" id="2.40.40.20">
    <property type="match status" value="1"/>
</dbReference>
<dbReference type="CDD" id="cd01609">
    <property type="entry name" value="RNAP_beta'_N"/>
    <property type="match status" value="1"/>
</dbReference>
<comment type="similarity">
    <text evidence="2 11 12">Belongs to the RNA polymerase beta' chain family.</text>
</comment>
<evidence type="ECO:0000256" key="10">
    <source>
        <dbReference type="ARBA" id="ARBA00048552"/>
    </source>
</evidence>
<keyword evidence="6 11" id="KW-0479">Metal-binding</keyword>
<evidence type="ECO:0000256" key="1">
    <source>
        <dbReference type="ARBA" id="ARBA00004026"/>
    </source>
</evidence>
<dbReference type="Gene3D" id="1.10.40.90">
    <property type="match status" value="1"/>
</dbReference>
<dbReference type="EC" id="2.7.7.6" evidence="11"/>
<dbReference type="PANTHER" id="PTHR19376:SF54">
    <property type="entry name" value="DNA-DIRECTED RNA POLYMERASE SUBUNIT BETA"/>
    <property type="match status" value="1"/>
</dbReference>
<evidence type="ECO:0000256" key="6">
    <source>
        <dbReference type="ARBA" id="ARBA00022723"/>
    </source>
</evidence>
<evidence type="ECO:0000256" key="7">
    <source>
        <dbReference type="ARBA" id="ARBA00022833"/>
    </source>
</evidence>
<dbReference type="InterPro" id="IPR042102">
    <property type="entry name" value="RNA_pol_Rpb1_3_sf"/>
</dbReference>
<feature type="binding site" evidence="11">
    <location>
        <position position="51"/>
    </location>
    <ligand>
        <name>Zn(2+)</name>
        <dbReference type="ChEBI" id="CHEBI:29105"/>
        <label>1</label>
    </ligand>
</feature>
<dbReference type="GO" id="GO:0003677">
    <property type="term" value="F:DNA binding"/>
    <property type="evidence" value="ECO:0007669"/>
    <property type="project" value="UniProtKB-UniRule"/>
</dbReference>
<evidence type="ECO:0000313" key="15">
    <source>
        <dbReference type="Proteomes" id="UP000070226"/>
    </source>
</evidence>
<dbReference type="Gene3D" id="1.10.274.100">
    <property type="entry name" value="RNA polymerase Rpb1, domain 3"/>
    <property type="match status" value="2"/>
</dbReference>
<dbReference type="Gene3D" id="1.10.132.30">
    <property type="match status" value="1"/>
</dbReference>
<dbReference type="Gene3D" id="1.10.150.390">
    <property type="match status" value="1"/>
</dbReference>
<dbReference type="Pfam" id="PF04983">
    <property type="entry name" value="RNA_pol_Rpb1_3"/>
    <property type="match status" value="1"/>
</dbReference>
<dbReference type="Gene3D" id="4.10.860.120">
    <property type="entry name" value="RNA polymerase II, clamp domain"/>
    <property type="match status" value="1"/>
</dbReference>
<comment type="caution">
    <text evidence="14">The sequence shown here is derived from an EMBL/GenBank/DDBJ whole genome shotgun (WGS) entry which is preliminary data.</text>
</comment>
<accession>A0A133S4T8</accession>
<keyword evidence="9 11" id="KW-0804">Transcription</keyword>
<dbReference type="InterPro" id="IPR007066">
    <property type="entry name" value="RNA_pol_Rpb1_3"/>
</dbReference>
<dbReference type="FunFam" id="4.10.860.120:FF:000001">
    <property type="entry name" value="DNA-directed RNA polymerase subunit beta"/>
    <property type="match status" value="1"/>
</dbReference>
<evidence type="ECO:0000256" key="4">
    <source>
        <dbReference type="ARBA" id="ARBA00022679"/>
    </source>
</evidence>
<name>A0A133S4T8_9FIRM</name>
<protein>
    <recommendedName>
        <fullName evidence="11">DNA-directed RNA polymerase subunit beta'</fullName>
        <shortName evidence="11">RNAP subunit beta'</shortName>
        <ecNumber evidence="11">2.7.7.6</ecNumber>
    </recommendedName>
    <alternativeName>
        <fullName evidence="11">RNA polymerase subunit beta'</fullName>
    </alternativeName>
    <alternativeName>
        <fullName evidence="11">Transcriptase subunit beta'</fullName>
    </alternativeName>
</protein>
<proteinExistence type="inferred from homology"/>
<keyword evidence="7 11" id="KW-0862">Zinc</keyword>
<comment type="function">
    <text evidence="1 11 12">DNA-dependent RNA polymerase catalyzes the transcription of DNA into RNA using the four ribonucleoside triphosphates as substrates.</text>
</comment>
<dbReference type="GO" id="GO:0008270">
    <property type="term" value="F:zinc ion binding"/>
    <property type="evidence" value="ECO:0007669"/>
    <property type="project" value="UniProtKB-UniRule"/>
</dbReference>
<dbReference type="InterPro" id="IPR007081">
    <property type="entry name" value="RNA_pol_Rpb1_5"/>
</dbReference>
<dbReference type="InterPro" id="IPR038120">
    <property type="entry name" value="Rpb1_funnel_sf"/>
</dbReference>
<evidence type="ECO:0000313" key="14">
    <source>
        <dbReference type="EMBL" id="KXA64436.1"/>
    </source>
</evidence>
<feature type="binding site" evidence="11">
    <location>
        <position position="511"/>
    </location>
    <ligand>
        <name>Mg(2+)</name>
        <dbReference type="ChEBI" id="CHEBI:18420"/>
    </ligand>
</feature>
<dbReference type="FunFam" id="1.10.150.390:FF:000002">
    <property type="entry name" value="DNA-directed RNA polymerase subunit beta"/>
    <property type="match status" value="1"/>
</dbReference>
<evidence type="ECO:0000256" key="9">
    <source>
        <dbReference type="ARBA" id="ARBA00023163"/>
    </source>
</evidence>
<keyword evidence="3 11" id="KW-0240">DNA-directed RNA polymerase</keyword>
<evidence type="ECO:0000256" key="5">
    <source>
        <dbReference type="ARBA" id="ARBA00022695"/>
    </source>
</evidence>
<feature type="binding site" evidence="11">
    <location>
        <position position="1078"/>
    </location>
    <ligand>
        <name>Zn(2+)</name>
        <dbReference type="ChEBI" id="CHEBI:29105"/>
        <label>2</label>
    </ligand>
</feature>